<dbReference type="NCBIfam" id="TIGR02937">
    <property type="entry name" value="sigma70-ECF"/>
    <property type="match status" value="1"/>
</dbReference>
<feature type="domain" description="RNA polymerase sigma-70 region 2" evidence="6">
    <location>
        <begin position="46"/>
        <end position="110"/>
    </location>
</feature>
<dbReference type="GO" id="GO:0003677">
    <property type="term" value="F:DNA binding"/>
    <property type="evidence" value="ECO:0007669"/>
    <property type="project" value="UniProtKB-KW"/>
</dbReference>
<dbReference type="Gene3D" id="1.10.10.10">
    <property type="entry name" value="Winged helix-like DNA-binding domain superfamily/Winged helix DNA-binding domain"/>
    <property type="match status" value="1"/>
</dbReference>
<dbReference type="PANTHER" id="PTHR43133:SF62">
    <property type="entry name" value="RNA POLYMERASE SIGMA FACTOR SIGZ"/>
    <property type="match status" value="1"/>
</dbReference>
<gene>
    <name evidence="8" type="ordered locus">Sden_3374</name>
</gene>
<dbReference type="Proteomes" id="UP000001982">
    <property type="component" value="Chromosome"/>
</dbReference>
<dbReference type="GO" id="GO:0016987">
    <property type="term" value="F:sigma factor activity"/>
    <property type="evidence" value="ECO:0007669"/>
    <property type="project" value="UniProtKB-KW"/>
</dbReference>
<dbReference type="Pfam" id="PF04545">
    <property type="entry name" value="Sigma70_r4"/>
    <property type="match status" value="1"/>
</dbReference>
<name>Q12IS6_SHEDO</name>
<feature type="domain" description="RNA polymerase sigma-70 region 4" evidence="7">
    <location>
        <begin position="152"/>
        <end position="199"/>
    </location>
</feature>
<evidence type="ECO:0000313" key="9">
    <source>
        <dbReference type="Proteomes" id="UP000001982"/>
    </source>
</evidence>
<dbReference type="SUPFAM" id="SSF88659">
    <property type="entry name" value="Sigma3 and sigma4 domains of RNA polymerase sigma factors"/>
    <property type="match status" value="1"/>
</dbReference>
<keyword evidence="2" id="KW-0805">Transcription regulation</keyword>
<protein>
    <submittedName>
        <fullName evidence="8">Sigma-70 region 2</fullName>
    </submittedName>
</protein>
<evidence type="ECO:0000259" key="7">
    <source>
        <dbReference type="Pfam" id="PF04545"/>
    </source>
</evidence>
<dbReference type="SUPFAM" id="SSF88946">
    <property type="entry name" value="Sigma2 domain of RNA polymerase sigma factors"/>
    <property type="match status" value="1"/>
</dbReference>
<dbReference type="InterPro" id="IPR007627">
    <property type="entry name" value="RNA_pol_sigma70_r2"/>
</dbReference>
<keyword evidence="4" id="KW-0238">DNA-binding</keyword>
<organism evidence="8 9">
    <name type="scientific">Shewanella denitrificans (strain OS217 / ATCC BAA-1090 / DSM 15013)</name>
    <dbReference type="NCBI Taxonomy" id="318161"/>
    <lineage>
        <taxon>Bacteria</taxon>
        <taxon>Pseudomonadati</taxon>
        <taxon>Pseudomonadota</taxon>
        <taxon>Gammaproteobacteria</taxon>
        <taxon>Alteromonadales</taxon>
        <taxon>Shewanellaceae</taxon>
        <taxon>Shewanella</taxon>
    </lineage>
</organism>
<evidence type="ECO:0000256" key="3">
    <source>
        <dbReference type="ARBA" id="ARBA00023082"/>
    </source>
</evidence>
<dbReference type="InterPro" id="IPR014284">
    <property type="entry name" value="RNA_pol_sigma-70_dom"/>
</dbReference>
<dbReference type="OrthoDB" id="9784272at2"/>
<evidence type="ECO:0000259" key="6">
    <source>
        <dbReference type="Pfam" id="PF04542"/>
    </source>
</evidence>
<evidence type="ECO:0000256" key="5">
    <source>
        <dbReference type="ARBA" id="ARBA00023163"/>
    </source>
</evidence>
<dbReference type="NCBIfam" id="NF009178">
    <property type="entry name" value="PRK12526.1"/>
    <property type="match status" value="1"/>
</dbReference>
<dbReference type="InterPro" id="IPR036388">
    <property type="entry name" value="WH-like_DNA-bd_sf"/>
</dbReference>
<keyword evidence="9" id="KW-1185">Reference proteome</keyword>
<keyword evidence="5" id="KW-0804">Transcription</keyword>
<dbReference type="InterPro" id="IPR039425">
    <property type="entry name" value="RNA_pol_sigma-70-like"/>
</dbReference>
<dbReference type="InterPro" id="IPR013325">
    <property type="entry name" value="RNA_pol_sigma_r2"/>
</dbReference>
<reference evidence="8 9" key="1">
    <citation type="submission" date="2006-03" db="EMBL/GenBank/DDBJ databases">
        <title>Complete sequence of Shewanella denitrificans OS217.</title>
        <authorList>
            <consortium name="US DOE Joint Genome Institute"/>
            <person name="Copeland A."/>
            <person name="Lucas S."/>
            <person name="Lapidus A."/>
            <person name="Barry K."/>
            <person name="Detter J.C."/>
            <person name="Glavina del Rio T."/>
            <person name="Hammon N."/>
            <person name="Israni S."/>
            <person name="Dalin E."/>
            <person name="Tice H."/>
            <person name="Pitluck S."/>
            <person name="Brettin T."/>
            <person name="Bruce D."/>
            <person name="Han C."/>
            <person name="Tapia R."/>
            <person name="Gilna P."/>
            <person name="Kiss H."/>
            <person name="Schmutz J."/>
            <person name="Larimer F."/>
            <person name="Land M."/>
            <person name="Hauser L."/>
            <person name="Kyrpides N."/>
            <person name="Lykidis A."/>
            <person name="Richardson P."/>
        </authorList>
    </citation>
    <scope>NUCLEOTIDE SEQUENCE [LARGE SCALE GENOMIC DNA]</scope>
    <source>
        <strain evidence="9">OS217 / ATCC BAA-1090 / DSM 15013</strain>
    </source>
</reference>
<dbReference type="PANTHER" id="PTHR43133">
    <property type="entry name" value="RNA POLYMERASE ECF-TYPE SIGMA FACTO"/>
    <property type="match status" value="1"/>
</dbReference>
<dbReference type="STRING" id="318161.Sden_3374"/>
<dbReference type="KEGG" id="sdn:Sden_3374"/>
<sequence>MKNSAPNKDGSIEANLTDLQVQTELYQWLSLVSHQRDKQAFTELFQFFAPKIKRFGMQRLGSNDKANELVQETMSNVWRKAHLYDGEKGAATTWVYTVMRNACFDMLRRIKTRNEQLLGDDIWPVEQALAENNPESETFSDHLMEQHMREHINKLPSSQQTVVKGVYFQSLSQEQLAQQLDVPLGTIKSRLRLALARLKLQMRDEYHD</sequence>
<keyword evidence="3" id="KW-0731">Sigma factor</keyword>
<dbReference type="eggNOG" id="COG1595">
    <property type="taxonomic scope" value="Bacteria"/>
</dbReference>
<evidence type="ECO:0000313" key="8">
    <source>
        <dbReference type="EMBL" id="ABE56650.1"/>
    </source>
</evidence>
<dbReference type="AlphaFoldDB" id="Q12IS6"/>
<evidence type="ECO:0000256" key="2">
    <source>
        <dbReference type="ARBA" id="ARBA00023015"/>
    </source>
</evidence>
<comment type="similarity">
    <text evidence="1">Belongs to the sigma-70 factor family. ECF subfamily.</text>
</comment>
<proteinExistence type="inferred from homology"/>
<dbReference type="DNASU" id="4019922"/>
<dbReference type="Pfam" id="PF04542">
    <property type="entry name" value="Sigma70_r2"/>
    <property type="match status" value="1"/>
</dbReference>
<dbReference type="GO" id="GO:0006352">
    <property type="term" value="P:DNA-templated transcription initiation"/>
    <property type="evidence" value="ECO:0007669"/>
    <property type="project" value="InterPro"/>
</dbReference>
<evidence type="ECO:0000256" key="1">
    <source>
        <dbReference type="ARBA" id="ARBA00010641"/>
    </source>
</evidence>
<accession>Q12IS6</accession>
<dbReference type="InterPro" id="IPR007630">
    <property type="entry name" value="RNA_pol_sigma70_r4"/>
</dbReference>
<dbReference type="Gene3D" id="1.10.1740.10">
    <property type="match status" value="1"/>
</dbReference>
<dbReference type="EMBL" id="CP000302">
    <property type="protein sequence ID" value="ABE56650.1"/>
    <property type="molecule type" value="Genomic_DNA"/>
</dbReference>
<dbReference type="InterPro" id="IPR013324">
    <property type="entry name" value="RNA_pol_sigma_r3/r4-like"/>
</dbReference>
<evidence type="ECO:0000256" key="4">
    <source>
        <dbReference type="ARBA" id="ARBA00023125"/>
    </source>
</evidence>
<dbReference type="HOGENOM" id="CLU_047691_9_3_6"/>